<protein>
    <submittedName>
        <fullName evidence="5">ANK_REP_REGION domain-containing protein</fullName>
    </submittedName>
</protein>
<dbReference type="InterPro" id="IPR036770">
    <property type="entry name" value="Ankyrin_rpt-contain_sf"/>
</dbReference>
<dbReference type="Pfam" id="PF13637">
    <property type="entry name" value="Ank_4"/>
    <property type="match status" value="1"/>
</dbReference>
<dbReference type="EMBL" id="UYWY01020242">
    <property type="protein sequence ID" value="VDM40986.1"/>
    <property type="molecule type" value="Genomic_DNA"/>
</dbReference>
<dbReference type="Proteomes" id="UP000050794">
    <property type="component" value="Unassembled WGS sequence"/>
</dbReference>
<accession>A0A183UME5</accession>
<evidence type="ECO:0000313" key="3">
    <source>
        <dbReference type="EMBL" id="VDM40986.1"/>
    </source>
</evidence>
<evidence type="ECO:0000256" key="2">
    <source>
        <dbReference type="ARBA" id="ARBA00023043"/>
    </source>
</evidence>
<dbReference type="Gene3D" id="1.25.40.20">
    <property type="entry name" value="Ankyrin repeat-containing domain"/>
    <property type="match status" value="1"/>
</dbReference>
<reference evidence="5" key="1">
    <citation type="submission" date="2016-06" db="UniProtKB">
        <authorList>
            <consortium name="WormBaseParasite"/>
        </authorList>
    </citation>
    <scope>IDENTIFICATION</scope>
</reference>
<keyword evidence="4" id="KW-1185">Reference proteome</keyword>
<name>A0A183UME5_TOXCA</name>
<proteinExistence type="predicted"/>
<dbReference type="SUPFAM" id="SSF48403">
    <property type="entry name" value="Ankyrin repeat"/>
    <property type="match status" value="1"/>
</dbReference>
<evidence type="ECO:0000256" key="1">
    <source>
        <dbReference type="ARBA" id="ARBA00022737"/>
    </source>
</evidence>
<keyword evidence="2" id="KW-0040">ANK repeat</keyword>
<dbReference type="WBParaSite" id="TCNE_0000966501-mRNA-1">
    <property type="protein sequence ID" value="TCNE_0000966501-mRNA-1"/>
    <property type="gene ID" value="TCNE_0000966501"/>
</dbReference>
<sequence length="208" mass="23942">MHVLIERLMDFIIHQTFDQSDHAFDANELNAFGEPLLIAVIKYLESKEDRMKYLKLLLDNGANVNAQDMRDKRTALMYACIEDSRTDEGHLLMNTRGCNFKLQDRLGNTALMYAAMKGRDELMIGMINELSKGWGLSALQMKNCMGNTAEDLAIRNSHHRLHMLSCLNRQMDMAGRLGSRQWCAFTTLYKCVDKWYESVPSGDREEHL</sequence>
<dbReference type="InterPro" id="IPR002110">
    <property type="entry name" value="Ankyrin_rpt"/>
</dbReference>
<reference evidence="3 4" key="2">
    <citation type="submission" date="2018-11" db="EMBL/GenBank/DDBJ databases">
        <authorList>
            <consortium name="Pathogen Informatics"/>
        </authorList>
    </citation>
    <scope>NUCLEOTIDE SEQUENCE [LARGE SCALE GENOMIC DNA]</scope>
</reference>
<dbReference type="PANTHER" id="PTHR24166">
    <property type="entry name" value="ROLLING PEBBLES, ISOFORM B"/>
    <property type="match status" value="1"/>
</dbReference>
<evidence type="ECO:0000313" key="4">
    <source>
        <dbReference type="Proteomes" id="UP000050794"/>
    </source>
</evidence>
<dbReference type="AlphaFoldDB" id="A0A183UME5"/>
<keyword evidence="1" id="KW-0677">Repeat</keyword>
<dbReference type="PANTHER" id="PTHR24166:SF48">
    <property type="entry name" value="PROTEIN VAPYRIN"/>
    <property type="match status" value="1"/>
</dbReference>
<evidence type="ECO:0000313" key="5">
    <source>
        <dbReference type="WBParaSite" id="TCNE_0000966501-mRNA-1"/>
    </source>
</evidence>
<dbReference type="InterPro" id="IPR050889">
    <property type="entry name" value="Dendritic_Spine_Reg/Scaffold"/>
</dbReference>
<organism evidence="4 5">
    <name type="scientific">Toxocara canis</name>
    <name type="common">Canine roundworm</name>
    <dbReference type="NCBI Taxonomy" id="6265"/>
    <lineage>
        <taxon>Eukaryota</taxon>
        <taxon>Metazoa</taxon>
        <taxon>Ecdysozoa</taxon>
        <taxon>Nematoda</taxon>
        <taxon>Chromadorea</taxon>
        <taxon>Rhabditida</taxon>
        <taxon>Spirurina</taxon>
        <taxon>Ascaridomorpha</taxon>
        <taxon>Ascaridoidea</taxon>
        <taxon>Toxocaridae</taxon>
        <taxon>Toxocara</taxon>
    </lineage>
</organism>
<gene>
    <name evidence="3" type="ORF">TCNE_LOCUS9665</name>
</gene>